<keyword evidence="3" id="KW-1185">Reference proteome</keyword>
<accession>A0ABY7TGK5</accession>
<name>A0ABY7TGK5_9SPHN</name>
<dbReference type="InterPro" id="IPR027417">
    <property type="entry name" value="P-loop_NTPase"/>
</dbReference>
<dbReference type="Proteomes" id="UP001220395">
    <property type="component" value="Chromosome"/>
</dbReference>
<dbReference type="Pfam" id="PF13614">
    <property type="entry name" value="AAA_31"/>
    <property type="match status" value="1"/>
</dbReference>
<gene>
    <name evidence="2" type="ORF">PQ455_09285</name>
</gene>
<dbReference type="SUPFAM" id="SSF52540">
    <property type="entry name" value="P-loop containing nucleoside triphosphate hydrolases"/>
    <property type="match status" value="1"/>
</dbReference>
<proteinExistence type="predicted"/>
<dbReference type="InterPro" id="IPR050678">
    <property type="entry name" value="DNA_Partitioning_ATPase"/>
</dbReference>
<dbReference type="RefSeq" id="WP_273685794.1">
    <property type="nucleotide sequence ID" value="NZ_CP117411.1"/>
</dbReference>
<dbReference type="PANTHER" id="PTHR13696">
    <property type="entry name" value="P-LOOP CONTAINING NUCLEOSIDE TRIPHOSPHATE HYDROLASE"/>
    <property type="match status" value="1"/>
</dbReference>
<reference evidence="2 3" key="1">
    <citation type="submission" date="2023-02" db="EMBL/GenBank/DDBJ databases">
        <title>Genome sequence of Sphingomonas naphthae.</title>
        <authorList>
            <person name="Kim S."/>
            <person name="Heo J."/>
            <person name="Kwon S.-W."/>
        </authorList>
    </citation>
    <scope>NUCLEOTIDE SEQUENCE [LARGE SCALE GENOMIC DNA]</scope>
    <source>
        <strain evidence="2 3">KACC 18716</strain>
    </source>
</reference>
<dbReference type="PANTHER" id="PTHR13696:SF52">
    <property type="entry name" value="PARA FAMILY PROTEIN CT_582"/>
    <property type="match status" value="1"/>
</dbReference>
<organism evidence="2 3">
    <name type="scientific">Sphingomonas naphthae</name>
    <dbReference type="NCBI Taxonomy" id="1813468"/>
    <lineage>
        <taxon>Bacteria</taxon>
        <taxon>Pseudomonadati</taxon>
        <taxon>Pseudomonadota</taxon>
        <taxon>Alphaproteobacteria</taxon>
        <taxon>Sphingomonadales</taxon>
        <taxon>Sphingomonadaceae</taxon>
        <taxon>Sphingomonas</taxon>
    </lineage>
</organism>
<dbReference type="CDD" id="cd02042">
    <property type="entry name" value="ParAB_family"/>
    <property type="match status" value="1"/>
</dbReference>
<evidence type="ECO:0000313" key="2">
    <source>
        <dbReference type="EMBL" id="WCT71847.1"/>
    </source>
</evidence>
<dbReference type="Gene3D" id="3.40.50.300">
    <property type="entry name" value="P-loop containing nucleotide triphosphate hydrolases"/>
    <property type="match status" value="1"/>
</dbReference>
<feature type="domain" description="AAA" evidence="1">
    <location>
        <begin position="2"/>
        <end position="166"/>
    </location>
</feature>
<protein>
    <submittedName>
        <fullName evidence="2">ParA family protein</fullName>
    </submittedName>
</protein>
<dbReference type="InterPro" id="IPR025669">
    <property type="entry name" value="AAA_dom"/>
</dbReference>
<dbReference type="EMBL" id="CP117411">
    <property type="protein sequence ID" value="WCT71847.1"/>
    <property type="molecule type" value="Genomic_DNA"/>
</dbReference>
<evidence type="ECO:0000259" key="1">
    <source>
        <dbReference type="Pfam" id="PF13614"/>
    </source>
</evidence>
<sequence length="242" mass="25951">MATIAVYSSKGGVGKTSLSVNLAWASATLSSRRTLLWDLDAQAAASFILAPDRKPREDAADVIGRDTAPEKLIVPTAIPRLDLLPADASLRTLDVLFAEIGAKKRVQKIGEVLARDYDRIVIDCPPGLGVTAEQVIRGASLILLPMIPSALATRAADELVAHLDARRKATPPVMPVFSMVDRRRLAHRDALVAHPERPAIPMASAVEQMADRHAPLGAYAPRSPATQAVAALWQDVERRLAG</sequence>
<evidence type="ECO:0000313" key="3">
    <source>
        <dbReference type="Proteomes" id="UP001220395"/>
    </source>
</evidence>